<dbReference type="Pfam" id="PF13558">
    <property type="entry name" value="SbcC_Walker_B"/>
    <property type="match status" value="1"/>
</dbReference>
<keyword evidence="11" id="KW-0862">Zinc</keyword>
<dbReference type="Pfam" id="PF13476">
    <property type="entry name" value="AAA_23"/>
    <property type="match status" value="1"/>
</dbReference>
<keyword evidence="9" id="KW-0227">DNA damage</keyword>
<dbReference type="GO" id="GO:0000794">
    <property type="term" value="C:condensed nuclear chromosome"/>
    <property type="evidence" value="ECO:0007669"/>
    <property type="project" value="TreeGrafter"/>
</dbReference>
<evidence type="ECO:0000256" key="8">
    <source>
        <dbReference type="ARBA" id="ARBA00022741"/>
    </source>
</evidence>
<dbReference type="InterPro" id="IPR027417">
    <property type="entry name" value="P-loop_NTPase"/>
</dbReference>
<feature type="region of interest" description="Disordered" evidence="20">
    <location>
        <begin position="429"/>
        <end position="448"/>
    </location>
</feature>
<dbReference type="GO" id="GO:0043047">
    <property type="term" value="F:single-stranded telomeric DNA binding"/>
    <property type="evidence" value="ECO:0007669"/>
    <property type="project" value="TreeGrafter"/>
</dbReference>
<keyword evidence="7" id="KW-0479">Metal-binding</keyword>
<dbReference type="GO" id="GO:0003691">
    <property type="term" value="F:double-stranded telomeric DNA binding"/>
    <property type="evidence" value="ECO:0007669"/>
    <property type="project" value="TreeGrafter"/>
</dbReference>
<dbReference type="PANTHER" id="PTHR18867:SF12">
    <property type="entry name" value="DNA REPAIR PROTEIN RAD50"/>
    <property type="match status" value="1"/>
</dbReference>
<dbReference type="GO" id="GO:0030870">
    <property type="term" value="C:Mre11 complex"/>
    <property type="evidence" value="ECO:0007669"/>
    <property type="project" value="UniProtKB-ARBA"/>
</dbReference>
<keyword evidence="13" id="KW-0460">Magnesium</keyword>
<dbReference type="GO" id="GO:0070192">
    <property type="term" value="P:chromosome organization involved in meiotic cell cycle"/>
    <property type="evidence" value="ECO:0007669"/>
    <property type="project" value="TreeGrafter"/>
</dbReference>
<feature type="coiled-coil region" evidence="19">
    <location>
        <begin position="1052"/>
        <end position="1123"/>
    </location>
</feature>
<dbReference type="PANTHER" id="PTHR18867">
    <property type="entry name" value="RAD50"/>
    <property type="match status" value="1"/>
</dbReference>
<dbReference type="InterPro" id="IPR038729">
    <property type="entry name" value="Rad50/SbcC_AAA"/>
</dbReference>
<dbReference type="EMBL" id="JAHUZD010000140">
    <property type="protein sequence ID" value="KAI3402893.2"/>
    <property type="molecule type" value="Genomic_DNA"/>
</dbReference>
<dbReference type="GO" id="GO:0051880">
    <property type="term" value="F:G-quadruplex DNA binding"/>
    <property type="evidence" value="ECO:0007669"/>
    <property type="project" value="TreeGrafter"/>
</dbReference>
<feature type="coiled-coil region" evidence="19">
    <location>
        <begin position="260"/>
        <end position="318"/>
    </location>
</feature>
<evidence type="ECO:0000256" key="13">
    <source>
        <dbReference type="ARBA" id="ARBA00022842"/>
    </source>
</evidence>
<dbReference type="GO" id="GO:0006302">
    <property type="term" value="P:double-strand break repair"/>
    <property type="evidence" value="ECO:0007669"/>
    <property type="project" value="InterPro"/>
</dbReference>
<comment type="similarity">
    <text evidence="4">Belongs to the SMC family. RAD50 subfamily.</text>
</comment>
<evidence type="ECO:0000256" key="6">
    <source>
        <dbReference type="ARBA" id="ARBA00022454"/>
    </source>
</evidence>
<keyword evidence="16" id="KW-0539">Nucleus</keyword>
<evidence type="ECO:0000256" key="4">
    <source>
        <dbReference type="ARBA" id="ARBA00009439"/>
    </source>
</evidence>
<evidence type="ECO:0000256" key="9">
    <source>
        <dbReference type="ARBA" id="ARBA00022763"/>
    </source>
</evidence>
<evidence type="ECO:0000256" key="16">
    <source>
        <dbReference type="ARBA" id="ARBA00023242"/>
    </source>
</evidence>
<dbReference type="GO" id="GO:0046872">
    <property type="term" value="F:metal ion binding"/>
    <property type="evidence" value="ECO:0007669"/>
    <property type="project" value="UniProtKB-KW"/>
</dbReference>
<evidence type="ECO:0000256" key="3">
    <source>
        <dbReference type="ARBA" id="ARBA00004286"/>
    </source>
</evidence>
<protein>
    <recommendedName>
        <fullName evidence="5">DNA repair protein RAD50</fullName>
    </recommendedName>
</protein>
<feature type="domain" description="Rad50/SbcC-type AAA" evidence="21">
    <location>
        <begin position="6"/>
        <end position="294"/>
    </location>
</feature>
<comment type="cofactor">
    <cofactor evidence="1">
        <name>Zn(2+)</name>
        <dbReference type="ChEBI" id="CHEBI:29105"/>
    </cofactor>
</comment>
<comment type="subcellular location">
    <subcellularLocation>
        <location evidence="3">Chromosome</location>
    </subcellularLocation>
    <subcellularLocation>
        <location evidence="2">Nucleus</location>
    </subcellularLocation>
</comment>
<dbReference type="Proteomes" id="UP001202479">
    <property type="component" value="Unassembled WGS sequence"/>
</dbReference>
<dbReference type="Gene3D" id="3.40.50.300">
    <property type="entry name" value="P-loop containing nucleotide triphosphate hydrolases"/>
    <property type="match status" value="2"/>
</dbReference>
<evidence type="ECO:0000256" key="5">
    <source>
        <dbReference type="ARBA" id="ARBA00017893"/>
    </source>
</evidence>
<keyword evidence="17" id="KW-0469">Meiosis</keyword>
<dbReference type="GO" id="GO:0000722">
    <property type="term" value="P:telomere maintenance via recombination"/>
    <property type="evidence" value="ECO:0007669"/>
    <property type="project" value="TreeGrafter"/>
</dbReference>
<evidence type="ECO:0000256" key="14">
    <source>
        <dbReference type="ARBA" id="ARBA00023054"/>
    </source>
</evidence>
<evidence type="ECO:0000256" key="1">
    <source>
        <dbReference type="ARBA" id="ARBA00001947"/>
    </source>
</evidence>
<proteinExistence type="inferred from homology"/>
<keyword evidence="14 19" id="KW-0175">Coiled coil</keyword>
<evidence type="ECO:0000256" key="17">
    <source>
        <dbReference type="ARBA" id="ARBA00023254"/>
    </source>
</evidence>
<comment type="catalytic activity">
    <reaction evidence="18">
        <text>ATP + H2O = ADP + phosphate + H(+)</text>
        <dbReference type="Rhea" id="RHEA:13065"/>
        <dbReference type="ChEBI" id="CHEBI:15377"/>
        <dbReference type="ChEBI" id="CHEBI:15378"/>
        <dbReference type="ChEBI" id="CHEBI:30616"/>
        <dbReference type="ChEBI" id="CHEBI:43474"/>
        <dbReference type="ChEBI" id="CHEBI:456216"/>
    </reaction>
</comment>
<keyword evidence="6" id="KW-0158">Chromosome</keyword>
<evidence type="ECO:0000313" key="23">
    <source>
        <dbReference type="Proteomes" id="UP001202479"/>
    </source>
</evidence>
<feature type="compositionally biased region" description="Basic and acidic residues" evidence="20">
    <location>
        <begin position="429"/>
        <end position="446"/>
    </location>
</feature>
<feature type="coiled-coil region" evidence="19">
    <location>
        <begin position="663"/>
        <end position="690"/>
    </location>
</feature>
<evidence type="ECO:0000313" key="22">
    <source>
        <dbReference type="EMBL" id="KAI3402893.2"/>
    </source>
</evidence>
<keyword evidence="8" id="KW-0547">Nucleotide-binding</keyword>
<feature type="coiled-coil region" evidence="19">
    <location>
        <begin position="728"/>
        <end position="968"/>
    </location>
</feature>
<reference evidence="22" key="1">
    <citation type="journal article" date="2022" name="DNA Res.">
        <title>Genome analysis of five recently described species of the CUG-Ser clade uncovers Candida theae as a new hybrid lineage with pathogenic potential in the Candida parapsilosis species complex.</title>
        <authorList>
            <person name="Mixao V."/>
            <person name="Del Olmo V."/>
            <person name="Hegedusova E."/>
            <person name="Saus E."/>
            <person name="Pryszcz L."/>
            <person name="Cillingova A."/>
            <person name="Nosek J."/>
            <person name="Gabaldon T."/>
        </authorList>
    </citation>
    <scope>NUCLEOTIDE SEQUENCE</scope>
    <source>
        <strain evidence="22">CBS 10844</strain>
    </source>
</reference>
<evidence type="ECO:0000256" key="15">
    <source>
        <dbReference type="ARBA" id="ARBA00023204"/>
    </source>
</evidence>
<keyword evidence="12" id="KW-0067">ATP-binding</keyword>
<dbReference type="FunFam" id="3.40.50.300:FF:000593">
    <property type="entry name" value="DNA repair protein RAD50"/>
    <property type="match status" value="1"/>
</dbReference>
<evidence type="ECO:0000256" key="2">
    <source>
        <dbReference type="ARBA" id="ARBA00004123"/>
    </source>
</evidence>
<evidence type="ECO:0000256" key="10">
    <source>
        <dbReference type="ARBA" id="ARBA00022801"/>
    </source>
</evidence>
<sequence length="1327" mass="150623">MSSIYKLSIKGIRAFEPESDETIQFGSPLTLICGQNGCGKTTIIECLKYATTGNLPPNSKGGAFVHDPSLSSRIVVTGQVKLAFRNANGKSMLTTRTVQASLKKGKSMARGGAAAAAVAAAAGGGSGSSSGGGGITFKSLEGQLAYIEKGQKTSISSKNAELDSQIPIFLGASPAILDNVIFCHQDESLWPLSEASVLKKKFDDIFEASKFTKVLDNLKTIKKDMSVDIKLIEQSVNHLKIDKDRAQKVKDKSVSMNKLVDEYTEIISDLNIKIEQKEKEAENLFATNQEFQKTLSDYENLVLKRSSFEENIERLESTITMLPDTDEELFHKQENFASINAEKSALVEKLQNVIEKLDSSLKEKTNNYNELIRLDGSLKAKKSEYETNLTKINNIMKKHGDLVGLPSSQKASSISEFGKTIEKQLISTKEEQKEVTTKNKERESLQQEKVQNVNNSILKSEQTLEYLDSELKNHQQSLSTLKKKLDAGSSNETELVAKKDDLLVITQSLTAKRNLNEVRDLDTKIICANEEISKLEFESDEIAKKLVISNKQSEIRSKLTYLEKSVESKNAEVSKILKKINTDYKDQVGCDVDIDFAETKFIEKFSELSSNYEEQQRKVYSLESELESAKRSKQSAIGVRDDNNAKINHLKTDILQVIPEDSINDYETIVQDLEEDYRNVMEDVNTSEVTKSYGTSALEVAEKNNCCLLCKRAFSKSELEDFLKNLRMGFDEKKIEEVKKTANEIEREFKETRQIGLKVIAYRECLSLQSTYDCDVDALDSKIKELNESIIAETKKLETMKASVDMAATLRKPLSDATRLNLEAQDLELQVDDLNDDLGGFNVIASTSELQKQQQNVNNKIRQIRQELNNFTEEKYQVQKDIQKLENRFKDTKLVISNLERSLADVQNTKRSIKEIQSSVEATEEKSTIAKEELKNLQVKKDLESSSLRQMQEDINKKEEELRKRVQQVSDLSSSFHFLNNAITDFEQNVLAKVEENSVQMRNVLEECDFIKKDITKNSNEIKILEKEVMDASRIEHNIMANIDYRTQVHRLDECDFQLNSLDIENAQLKKQEYQEQSRRLREELSELTAQHAGKIGEVKQIKDQVENVKRELESEYKDVNELYHAEWIKLQTNLLVSNDIQNYSKALDNAIMKYHGIKMEDINRILNELWSQTYKGSDISTIAIKSDVNLQAKGNRSYNYRVVMIKDSSELDMRGRCSAGQKVLASILIRLALAECFGANCGMIALDEPTTNLDNENAEALASALNRIIEYRKQQSNFQLIVITHDEKFLTHIQGDRFTDHFYKIQRDENSKSRIYSLPISRIQDI</sequence>
<dbReference type="GO" id="GO:0016887">
    <property type="term" value="F:ATP hydrolysis activity"/>
    <property type="evidence" value="ECO:0007669"/>
    <property type="project" value="InterPro"/>
</dbReference>
<keyword evidence="15" id="KW-0234">DNA repair</keyword>
<dbReference type="SUPFAM" id="SSF52540">
    <property type="entry name" value="P-loop containing nucleoside triphosphate hydrolases"/>
    <property type="match status" value="1"/>
</dbReference>
<dbReference type="RefSeq" id="XP_049178640.1">
    <property type="nucleotide sequence ID" value="XM_049325785.1"/>
</dbReference>
<evidence type="ECO:0000256" key="11">
    <source>
        <dbReference type="ARBA" id="ARBA00022833"/>
    </source>
</evidence>
<evidence type="ECO:0000256" key="19">
    <source>
        <dbReference type="SAM" id="Coils"/>
    </source>
</evidence>
<comment type="caution">
    <text evidence="22">The sequence shown here is derived from an EMBL/GenBank/DDBJ whole genome shotgun (WGS) entry which is preliminary data.</text>
</comment>
<name>A0AAI9SUF7_9ASCO</name>
<evidence type="ECO:0000256" key="12">
    <source>
        <dbReference type="ARBA" id="ARBA00022840"/>
    </source>
</evidence>
<evidence type="ECO:0000256" key="18">
    <source>
        <dbReference type="ARBA" id="ARBA00049360"/>
    </source>
</evidence>
<evidence type="ECO:0000256" key="7">
    <source>
        <dbReference type="ARBA" id="ARBA00022723"/>
    </source>
</evidence>
<dbReference type="GO" id="GO:0005524">
    <property type="term" value="F:ATP binding"/>
    <property type="evidence" value="ECO:0007669"/>
    <property type="project" value="UniProtKB-KW"/>
</dbReference>
<organism evidence="22 23">
    <name type="scientific">Candida oxycetoniae</name>
    <dbReference type="NCBI Taxonomy" id="497107"/>
    <lineage>
        <taxon>Eukaryota</taxon>
        <taxon>Fungi</taxon>
        <taxon>Dikarya</taxon>
        <taxon>Ascomycota</taxon>
        <taxon>Saccharomycotina</taxon>
        <taxon>Pichiomycetes</taxon>
        <taxon>Debaryomycetaceae</taxon>
        <taxon>Candida/Lodderomyces clade</taxon>
        <taxon>Candida</taxon>
    </lineage>
</organism>
<dbReference type="GO" id="GO:0007004">
    <property type="term" value="P:telomere maintenance via telomerase"/>
    <property type="evidence" value="ECO:0007669"/>
    <property type="project" value="TreeGrafter"/>
</dbReference>
<feature type="coiled-coil region" evidence="19">
    <location>
        <begin position="605"/>
        <end position="632"/>
    </location>
</feature>
<keyword evidence="10" id="KW-0378">Hydrolase</keyword>
<evidence type="ECO:0000256" key="20">
    <source>
        <dbReference type="SAM" id="MobiDB-lite"/>
    </source>
</evidence>
<feature type="coiled-coil region" evidence="19">
    <location>
        <begin position="347"/>
        <end position="374"/>
    </location>
</feature>
<keyword evidence="23" id="KW-1185">Reference proteome</keyword>
<dbReference type="GeneID" id="73381969"/>
<accession>A0AAI9SUF7</accession>
<gene>
    <name evidence="22" type="ORF">KGF56_004354</name>
</gene>
<evidence type="ECO:0000259" key="21">
    <source>
        <dbReference type="Pfam" id="PF13476"/>
    </source>
</evidence>